<protein>
    <submittedName>
        <fullName evidence="1">Uncharacterized protein</fullName>
    </submittedName>
</protein>
<accession>A0A1M5YDS0</accession>
<evidence type="ECO:0000313" key="2">
    <source>
        <dbReference type="Proteomes" id="UP000184139"/>
    </source>
</evidence>
<organism evidence="1 2">
    <name type="scientific">Desulfofustis glycolicus DSM 9705</name>
    <dbReference type="NCBI Taxonomy" id="1121409"/>
    <lineage>
        <taxon>Bacteria</taxon>
        <taxon>Pseudomonadati</taxon>
        <taxon>Thermodesulfobacteriota</taxon>
        <taxon>Desulfobulbia</taxon>
        <taxon>Desulfobulbales</taxon>
        <taxon>Desulfocapsaceae</taxon>
        <taxon>Desulfofustis</taxon>
    </lineage>
</organism>
<reference evidence="1 2" key="1">
    <citation type="submission" date="2016-11" db="EMBL/GenBank/DDBJ databases">
        <authorList>
            <person name="Jaros S."/>
            <person name="Januszkiewicz K."/>
            <person name="Wedrychowicz H."/>
        </authorList>
    </citation>
    <scope>NUCLEOTIDE SEQUENCE [LARGE SCALE GENOMIC DNA]</scope>
    <source>
        <strain evidence="1 2">DSM 9705</strain>
    </source>
</reference>
<name>A0A1M5YDS0_9BACT</name>
<dbReference type="EMBL" id="FQXS01000034">
    <property type="protein sequence ID" value="SHI10210.1"/>
    <property type="molecule type" value="Genomic_DNA"/>
</dbReference>
<keyword evidence="2" id="KW-1185">Reference proteome</keyword>
<dbReference type="Proteomes" id="UP000184139">
    <property type="component" value="Unassembled WGS sequence"/>
</dbReference>
<sequence length="53" mass="6181">MVLFDNNYYFEILKERLKPSGRKEGVEKGYQFAGYMVFLRQEGALLTNSGSER</sequence>
<evidence type="ECO:0000313" key="1">
    <source>
        <dbReference type="EMBL" id="SHI10210.1"/>
    </source>
</evidence>
<gene>
    <name evidence="1" type="ORF">SAMN02745124_03919</name>
</gene>
<dbReference type="RefSeq" id="WP_153307094.1">
    <property type="nucleotide sequence ID" value="NZ_FQXS01000034.1"/>
</dbReference>
<dbReference type="AlphaFoldDB" id="A0A1M5YDS0"/>
<dbReference type="STRING" id="1121409.SAMN02745124_03919"/>
<proteinExistence type="predicted"/>